<evidence type="ECO:0000313" key="10">
    <source>
        <dbReference type="EMBL" id="AGT35326.1"/>
    </source>
</evidence>
<dbReference type="GO" id="GO:0046872">
    <property type="term" value="F:metal ion binding"/>
    <property type="evidence" value="ECO:0007669"/>
    <property type="project" value="UniProtKB-KW"/>
</dbReference>
<feature type="binding site" evidence="7">
    <location>
        <begin position="203"/>
        <end position="210"/>
    </location>
    <ligand>
        <name>GTP</name>
        <dbReference type="ChEBI" id="CHEBI:37565"/>
    </ligand>
</feature>
<dbReference type="InterPro" id="IPR025121">
    <property type="entry name" value="GTPase_HflX_N"/>
</dbReference>
<dbReference type="eggNOG" id="arCOG00353">
    <property type="taxonomic scope" value="Archaea"/>
</dbReference>
<evidence type="ECO:0000256" key="8">
    <source>
        <dbReference type="PIRSR" id="PIRSR006809-2"/>
    </source>
</evidence>
<dbReference type="NCBIfam" id="TIGR00231">
    <property type="entry name" value="small_GTP"/>
    <property type="match status" value="1"/>
</dbReference>
<feature type="binding site" evidence="7">
    <location>
        <begin position="317"/>
        <end position="320"/>
    </location>
    <ligand>
        <name>GTP</name>
        <dbReference type="ChEBI" id="CHEBI:37565"/>
    </ligand>
</feature>
<comment type="subunit">
    <text evidence="6">Monomer. Associates with the 50S ribosomal subunit.</text>
</comment>
<dbReference type="EMBL" id="CP006646">
    <property type="protein sequence ID" value="AGT35326.1"/>
    <property type="molecule type" value="Genomic_DNA"/>
</dbReference>
<comment type="cofactor">
    <cofactor evidence="8">
        <name>Mg(2+)</name>
        <dbReference type="ChEBI" id="CHEBI:18420"/>
    </cofactor>
</comment>
<dbReference type="HOGENOM" id="CLU_019597_2_0_2"/>
<accession>S5ZL49</accession>
<dbReference type="InterPro" id="IPR042108">
    <property type="entry name" value="GTPase_HflX_N_sf"/>
</dbReference>
<evidence type="ECO:0000256" key="1">
    <source>
        <dbReference type="ARBA" id="ARBA00022490"/>
    </source>
</evidence>
<comment type="subcellular location">
    <subcellularLocation>
        <location evidence="6">Cytoplasm</location>
    </subcellularLocation>
    <text evidence="6">May associate with membranes.</text>
</comment>
<evidence type="ECO:0000256" key="2">
    <source>
        <dbReference type="ARBA" id="ARBA00022723"/>
    </source>
</evidence>
<dbReference type="InterPro" id="IPR027417">
    <property type="entry name" value="P-loop_NTPase"/>
</dbReference>
<dbReference type="PIRSF" id="PIRSF006809">
    <property type="entry name" value="GTP-binding_hflX_prd"/>
    <property type="match status" value="1"/>
</dbReference>
<dbReference type="Pfam" id="PF01926">
    <property type="entry name" value="MMR_HSR1"/>
    <property type="match status" value="1"/>
</dbReference>
<evidence type="ECO:0000256" key="4">
    <source>
        <dbReference type="ARBA" id="ARBA00022842"/>
    </source>
</evidence>
<keyword evidence="2 8" id="KW-0479">Metal-binding</keyword>
<dbReference type="Gene3D" id="3.40.50.11060">
    <property type="entry name" value="GTPase HflX, N-terminal domain"/>
    <property type="match status" value="1"/>
</dbReference>
<feature type="domain" description="Hflx-type G" evidence="9">
    <location>
        <begin position="197"/>
        <end position="367"/>
    </location>
</feature>
<gene>
    <name evidence="6" type="primary">hflX</name>
    <name evidence="10" type="ORF">N186_04895</name>
</gene>
<dbReference type="AlphaFoldDB" id="S5ZL49"/>
<dbReference type="NCBIfam" id="TIGR03156">
    <property type="entry name" value="GTP_HflX"/>
    <property type="match status" value="1"/>
</dbReference>
<evidence type="ECO:0000313" key="11">
    <source>
        <dbReference type="Proteomes" id="UP000015543"/>
    </source>
</evidence>
<sequence length="432" mass="48614">MSDRKASDKNSVVIAGRINSPGDLALFRELRELANAAGYIIVGEIIQKRKREDPKYNIGRGKISELKKLVEDKKPLKIIFLNNLKPSQAYNLAKELGIEVIDRYELILEIFAKRAGSKESLLQIELAKLKRELSFAKEYINLSKRGELHGFLGGGKYAVDSYYTYISSRITKIEEELDKIRKIKNMRYNKRVEVGLYTVSLAGYTGAGKTTLFNTLTNEKGYVDGKPFATLSTLSRKVKLQGYPVIITDTIGFIDSLPESLLDAFYTTLRETIISDVILLVVDLTDPIPEIRRKLSTSIDTLLSLGINISKVLVVGNKIDKATGEELREKEKLLQNTGLEYVLVSATKRIGIHSLVEKVVEMLPDKLREKIIISEDQSRDLLEEILEKCKVISFTGLADRRLLLEIEGRRPIISKIKARSNNPQDALSARAL</sequence>
<dbReference type="InterPro" id="IPR030394">
    <property type="entry name" value="G_HFLX_dom"/>
</dbReference>
<dbReference type="PANTHER" id="PTHR10229">
    <property type="entry name" value="GTP-BINDING PROTEIN HFLX"/>
    <property type="match status" value="1"/>
</dbReference>
<dbReference type="KEGG" id="thb:N186_04895"/>
<name>S5ZL49_9CREN</name>
<dbReference type="RefSeq" id="WP_020962632.1">
    <property type="nucleotide sequence ID" value="NC_022093.1"/>
</dbReference>
<keyword evidence="5 6" id="KW-0342">GTP-binding</keyword>
<keyword evidence="4 8" id="KW-0460">Magnesium</keyword>
<keyword evidence="3 6" id="KW-0547">Nucleotide-binding</keyword>
<dbReference type="InterPro" id="IPR006073">
    <property type="entry name" value="GTP-bd"/>
</dbReference>
<organism evidence="10 11">
    <name type="scientific">Thermofilum adornatum</name>
    <dbReference type="NCBI Taxonomy" id="1365176"/>
    <lineage>
        <taxon>Archaea</taxon>
        <taxon>Thermoproteota</taxon>
        <taxon>Thermoprotei</taxon>
        <taxon>Thermofilales</taxon>
        <taxon>Thermofilaceae</taxon>
        <taxon>Thermofilum</taxon>
    </lineage>
</organism>
<feature type="binding site" evidence="7">
    <location>
        <begin position="345"/>
        <end position="347"/>
    </location>
    <ligand>
        <name>GTP</name>
        <dbReference type="ChEBI" id="CHEBI:37565"/>
    </ligand>
</feature>
<dbReference type="GO" id="GO:0005737">
    <property type="term" value="C:cytoplasm"/>
    <property type="evidence" value="ECO:0007669"/>
    <property type="project" value="UniProtKB-SubCell"/>
</dbReference>
<evidence type="ECO:0000259" key="9">
    <source>
        <dbReference type="PROSITE" id="PS51705"/>
    </source>
</evidence>
<comment type="similarity">
    <text evidence="6">Belongs to the TRAFAC class OBG-HflX-like GTPase superfamily. HflX GTPase family.</text>
</comment>
<dbReference type="FunFam" id="3.40.50.11060:FF:000001">
    <property type="entry name" value="GTPase HflX"/>
    <property type="match status" value="1"/>
</dbReference>
<dbReference type="GeneID" id="16573623"/>
<evidence type="ECO:0000256" key="3">
    <source>
        <dbReference type="ARBA" id="ARBA00022741"/>
    </source>
</evidence>
<reference evidence="10 11" key="1">
    <citation type="journal article" date="2013" name="Genome Announc.">
        <title>Complete Genomic Sequence of 'Thermofilum adornatus' Strain 1910bT, a Hyperthermophilic Anaerobic Organotrophic Crenarchaeon.</title>
        <authorList>
            <person name="Dominova I.N."/>
            <person name="Kublanov I.V."/>
            <person name="Podosokorskaya O.A."/>
            <person name="Derbikova K.S."/>
            <person name="Patrushev M.V."/>
            <person name="Toshchakov S.V."/>
        </authorList>
    </citation>
    <scope>NUCLEOTIDE SEQUENCE [LARGE SCALE GENOMIC DNA]</scope>
    <source>
        <strain evidence="11">1910b</strain>
    </source>
</reference>
<dbReference type="SUPFAM" id="SSF52540">
    <property type="entry name" value="P-loop containing nucleoside triphosphate hydrolases"/>
    <property type="match status" value="1"/>
</dbReference>
<dbReference type="HAMAP" id="MF_00900">
    <property type="entry name" value="GTPase_HflX"/>
    <property type="match status" value="1"/>
</dbReference>
<dbReference type="GO" id="GO:0043022">
    <property type="term" value="F:ribosome binding"/>
    <property type="evidence" value="ECO:0007669"/>
    <property type="project" value="TreeGrafter"/>
</dbReference>
<feature type="binding site" evidence="7">
    <location>
        <begin position="249"/>
        <end position="252"/>
    </location>
    <ligand>
        <name>GTP</name>
        <dbReference type="ChEBI" id="CHEBI:37565"/>
    </ligand>
</feature>
<dbReference type="PROSITE" id="PS51705">
    <property type="entry name" value="G_HFLX"/>
    <property type="match status" value="1"/>
</dbReference>
<dbReference type="CDD" id="cd01878">
    <property type="entry name" value="HflX"/>
    <property type="match status" value="1"/>
</dbReference>
<evidence type="ECO:0000256" key="5">
    <source>
        <dbReference type="ARBA" id="ARBA00023134"/>
    </source>
</evidence>
<feature type="binding site" evidence="7">
    <location>
        <begin position="228"/>
        <end position="232"/>
    </location>
    <ligand>
        <name>GTP</name>
        <dbReference type="ChEBI" id="CHEBI:37565"/>
    </ligand>
</feature>
<evidence type="ECO:0000256" key="6">
    <source>
        <dbReference type="HAMAP-Rule" id="MF_00900"/>
    </source>
</evidence>
<dbReference type="Gene3D" id="3.40.50.300">
    <property type="entry name" value="P-loop containing nucleotide triphosphate hydrolases"/>
    <property type="match status" value="1"/>
</dbReference>
<dbReference type="InterPro" id="IPR005225">
    <property type="entry name" value="Small_GTP-bd"/>
</dbReference>
<protein>
    <recommendedName>
        <fullName evidence="6">GTPase HflX</fullName>
    </recommendedName>
    <alternativeName>
        <fullName evidence="6">GTP-binding protein HflX</fullName>
    </alternativeName>
</protein>
<dbReference type="InterPro" id="IPR032305">
    <property type="entry name" value="GTP-bd_M"/>
</dbReference>
<dbReference type="Pfam" id="PF13167">
    <property type="entry name" value="GTP-bdg_N"/>
    <property type="match status" value="1"/>
</dbReference>
<proteinExistence type="inferred from homology"/>
<evidence type="ECO:0000256" key="7">
    <source>
        <dbReference type="PIRSR" id="PIRSR006809-1"/>
    </source>
</evidence>
<keyword evidence="11" id="KW-1185">Reference proteome</keyword>
<dbReference type="GO" id="GO:0005525">
    <property type="term" value="F:GTP binding"/>
    <property type="evidence" value="ECO:0007669"/>
    <property type="project" value="UniProtKB-UniRule"/>
</dbReference>
<dbReference type="Gene3D" id="6.10.250.2860">
    <property type="match status" value="1"/>
</dbReference>
<comment type="function">
    <text evidence="6">GTPase that associates with the 50S ribosomal subunit and may have a role during protein synthesis or ribosome biogenesis.</text>
</comment>
<dbReference type="Pfam" id="PF16360">
    <property type="entry name" value="GTP-bdg_M"/>
    <property type="match status" value="1"/>
</dbReference>
<dbReference type="Proteomes" id="UP000015543">
    <property type="component" value="Chromosome"/>
</dbReference>
<keyword evidence="1 6" id="KW-0963">Cytoplasm</keyword>
<feature type="binding site" evidence="8">
    <location>
        <position position="230"/>
    </location>
    <ligand>
        <name>Mg(2+)</name>
        <dbReference type="ChEBI" id="CHEBI:18420"/>
    </ligand>
</feature>
<dbReference type="PANTHER" id="PTHR10229:SF8">
    <property type="entry name" value="GTPASE HFLX"/>
    <property type="match status" value="1"/>
</dbReference>
<dbReference type="GO" id="GO:0003924">
    <property type="term" value="F:GTPase activity"/>
    <property type="evidence" value="ECO:0007669"/>
    <property type="project" value="UniProtKB-UniRule"/>
</dbReference>
<dbReference type="PATRIC" id="fig|1365176.7.peg.965"/>
<dbReference type="OrthoDB" id="10150at2157"/>
<feature type="binding site" evidence="8">
    <location>
        <position position="210"/>
    </location>
    <ligand>
        <name>Mg(2+)</name>
        <dbReference type="ChEBI" id="CHEBI:18420"/>
    </ligand>
</feature>
<dbReference type="InterPro" id="IPR016496">
    <property type="entry name" value="GTPase_HflX"/>
</dbReference>